<sequence>WFRRSINNCLVYRISSIRQPAPMSRRSCLLVSPFTTPLRLGGNDSNYDGSSERFGDNDDMDRESPKKSVYWSPSGSTKGMTKEVKLEEEDANLEADDTIIASDDREREEDDKENRGKVSGADRSKMNSAYHENENEDEELKADDTHIMSDERDEEEGVDENNEEDDSMIQMIMDEYLEENDAHILASDEGEAEAGERENKDKSPSELCPRFERFRKFAKELVHRLEIAPFQVPNRLTNRCHGVGPALEVWSMMCHKDELYSICNENFMIEHNPCRPYPPHFRFTIIDWMQMVCSEKNLDRETCYRAIEYMDRFMVKVPEMGVLWKCEQYQLLGTTAIYVAYKYEEVNPVHGLAEDLADLTDGSCTSEEIRRLEMELLRVLEWELGVISPLHWAHLYLELLTGKPNTSSFTSRFSFLQQSQNGFFNEGAPTERPATEESGNIEYFMYIAYIMDTVILHDQCRKYTNRVLAAAVMFVIFDDHRDAIQDVTALSLTDEIVEDAIKFVCPIVLYCEEKKQMPDRQTLRHGDKDHVTQWHPREVSTRTTVKKTMEDIALLRIDIDVDRVAKEKKEKNEKRKRRRTASADSSQGLE</sequence>
<evidence type="ECO:0000256" key="2">
    <source>
        <dbReference type="SAM" id="MobiDB-lite"/>
    </source>
</evidence>
<name>A0AAV5UM08_9BILA</name>
<dbReference type="SUPFAM" id="SSF47954">
    <property type="entry name" value="Cyclin-like"/>
    <property type="match status" value="2"/>
</dbReference>
<keyword evidence="1" id="KW-0195">Cyclin</keyword>
<dbReference type="AlphaFoldDB" id="A0AAV5UM08"/>
<dbReference type="InterPro" id="IPR006671">
    <property type="entry name" value="Cyclin_N"/>
</dbReference>
<organism evidence="4 5">
    <name type="scientific">Pristionchus entomophagus</name>
    <dbReference type="NCBI Taxonomy" id="358040"/>
    <lineage>
        <taxon>Eukaryota</taxon>
        <taxon>Metazoa</taxon>
        <taxon>Ecdysozoa</taxon>
        <taxon>Nematoda</taxon>
        <taxon>Chromadorea</taxon>
        <taxon>Rhabditida</taxon>
        <taxon>Rhabditina</taxon>
        <taxon>Diplogasteromorpha</taxon>
        <taxon>Diplogasteroidea</taxon>
        <taxon>Neodiplogasteridae</taxon>
        <taxon>Pristionchus</taxon>
    </lineage>
</organism>
<evidence type="ECO:0000313" key="4">
    <source>
        <dbReference type="EMBL" id="GMT07348.1"/>
    </source>
</evidence>
<dbReference type="Proteomes" id="UP001432027">
    <property type="component" value="Unassembled WGS sequence"/>
</dbReference>
<feature type="compositionally biased region" description="Basic and acidic residues" evidence="2">
    <location>
        <begin position="112"/>
        <end position="125"/>
    </location>
</feature>
<feature type="region of interest" description="Disordered" evidence="2">
    <location>
        <begin position="566"/>
        <end position="590"/>
    </location>
</feature>
<evidence type="ECO:0000259" key="3">
    <source>
        <dbReference type="SMART" id="SM00385"/>
    </source>
</evidence>
<reference evidence="4" key="1">
    <citation type="submission" date="2023-10" db="EMBL/GenBank/DDBJ databases">
        <title>Genome assembly of Pristionchus species.</title>
        <authorList>
            <person name="Yoshida K."/>
            <person name="Sommer R.J."/>
        </authorList>
    </citation>
    <scope>NUCLEOTIDE SEQUENCE</scope>
    <source>
        <strain evidence="4">RS0144</strain>
    </source>
</reference>
<feature type="compositionally biased region" description="Acidic residues" evidence="2">
    <location>
        <begin position="151"/>
        <end position="165"/>
    </location>
</feature>
<gene>
    <name evidence="4" type="ORF">PENTCL1PPCAC_29522</name>
</gene>
<keyword evidence="5" id="KW-1185">Reference proteome</keyword>
<comment type="caution">
    <text evidence="4">The sequence shown here is derived from an EMBL/GenBank/DDBJ whole genome shotgun (WGS) entry which is preliminary data.</text>
</comment>
<comment type="similarity">
    <text evidence="1">Belongs to the cyclin family.</text>
</comment>
<accession>A0AAV5UM08</accession>
<dbReference type="InterPro" id="IPR039361">
    <property type="entry name" value="Cyclin"/>
</dbReference>
<feature type="non-terminal residue" evidence="4">
    <location>
        <position position="1"/>
    </location>
</feature>
<dbReference type="InterPro" id="IPR036915">
    <property type="entry name" value="Cyclin-like_sf"/>
</dbReference>
<evidence type="ECO:0000256" key="1">
    <source>
        <dbReference type="RuleBase" id="RU000383"/>
    </source>
</evidence>
<feature type="domain" description="Cyclin-like" evidence="3">
    <location>
        <begin position="287"/>
        <end position="378"/>
    </location>
</feature>
<dbReference type="EMBL" id="BTSX01000006">
    <property type="protein sequence ID" value="GMT07348.1"/>
    <property type="molecule type" value="Genomic_DNA"/>
</dbReference>
<dbReference type="PANTHER" id="PTHR10177">
    <property type="entry name" value="CYCLINS"/>
    <property type="match status" value="1"/>
</dbReference>
<dbReference type="Pfam" id="PF00134">
    <property type="entry name" value="Cyclin_N"/>
    <property type="match status" value="1"/>
</dbReference>
<protein>
    <recommendedName>
        <fullName evidence="3">Cyclin-like domain-containing protein</fullName>
    </recommendedName>
</protein>
<feature type="region of interest" description="Disordered" evidence="2">
    <location>
        <begin position="39"/>
        <end position="165"/>
    </location>
</feature>
<proteinExistence type="inferred from homology"/>
<dbReference type="Gene3D" id="1.10.472.10">
    <property type="entry name" value="Cyclin-like"/>
    <property type="match status" value="2"/>
</dbReference>
<dbReference type="SMART" id="SM00385">
    <property type="entry name" value="CYCLIN"/>
    <property type="match status" value="1"/>
</dbReference>
<evidence type="ECO:0000313" key="5">
    <source>
        <dbReference type="Proteomes" id="UP001432027"/>
    </source>
</evidence>
<dbReference type="InterPro" id="IPR013763">
    <property type="entry name" value="Cyclin-like_dom"/>
</dbReference>
<feature type="compositionally biased region" description="Basic and acidic residues" evidence="2">
    <location>
        <begin position="50"/>
        <end position="66"/>
    </location>
</feature>
<feature type="compositionally biased region" description="Acidic residues" evidence="2">
    <location>
        <begin position="86"/>
        <end position="97"/>
    </location>
</feature>